<comment type="caution">
    <text evidence="1">The sequence shown here is derived from an EMBL/GenBank/DDBJ whole genome shotgun (WGS) entry which is preliminary data.</text>
</comment>
<evidence type="ECO:0000313" key="2">
    <source>
        <dbReference type="Proteomes" id="UP001361570"/>
    </source>
</evidence>
<gene>
    <name evidence="1" type="ORF">TEK04_20435</name>
</gene>
<accession>A0ABU8E1D1</accession>
<dbReference type="EMBL" id="JBAPLU010000035">
    <property type="protein sequence ID" value="MEI4274099.1"/>
    <property type="molecule type" value="Genomic_DNA"/>
</dbReference>
<proteinExistence type="predicted"/>
<keyword evidence="2" id="KW-1185">Reference proteome</keyword>
<dbReference type="Proteomes" id="UP001361570">
    <property type="component" value="Unassembled WGS sequence"/>
</dbReference>
<protein>
    <submittedName>
        <fullName evidence="1">Uncharacterized protein</fullName>
    </submittedName>
</protein>
<evidence type="ECO:0000313" key="1">
    <source>
        <dbReference type="EMBL" id="MEI4274099.1"/>
    </source>
</evidence>
<dbReference type="RefSeq" id="WP_336406214.1">
    <property type="nucleotide sequence ID" value="NZ_JBAPLU010000035.1"/>
</dbReference>
<name>A0ABU8E1D1_9ACTN</name>
<organism evidence="1 2">
    <name type="scientific">Klenkia sesuvii</name>
    <dbReference type="NCBI Taxonomy" id="3103137"/>
    <lineage>
        <taxon>Bacteria</taxon>
        <taxon>Bacillati</taxon>
        <taxon>Actinomycetota</taxon>
        <taxon>Actinomycetes</taxon>
        <taxon>Geodermatophilales</taxon>
        <taxon>Geodermatophilaceae</taxon>
        <taxon>Klenkia</taxon>
    </lineage>
</organism>
<reference evidence="1 2" key="1">
    <citation type="submission" date="2024-03" db="EMBL/GenBank/DDBJ databases">
        <title>Draft genome sequence of Klenkia sp. LSe6-5.</title>
        <authorList>
            <person name="Duangmal K."/>
            <person name="Chantavorakit T."/>
        </authorList>
    </citation>
    <scope>NUCLEOTIDE SEQUENCE [LARGE SCALE GENOMIC DNA]</scope>
    <source>
        <strain evidence="1 2">LSe6-5</strain>
    </source>
</reference>
<sequence length="505" mass="53921">MKRRRARVEKSPATVLLGLRGEFLQHLRQVAPGLAAKETLTLAVDAVRQAERAGLTDLGGWQAEHVRAVADTWPDDDHLPRSVVALLIGFLEATGRWHGEVAALDELGMGLRQNMAGLLRRAAAEHHDPAAEADAVRACDVVARQSALLRWMGPNTRPVTGTRALRKADSRAVIELLGLPEQKFTSMWDHPGLADLWSTARRAGLVVVDGGRAGVTATGLALAHGDAQQARALVAFDLARGLLEPDDVPDVGLPIEAVAGIAWDLVQGRDVEVPDEVLDLDPMDLLLLNSSLGAHLVADAEEESLGVALLLRALTATEGFAVDRGHLRLMPGLESLVLGTLADLIDGHPLAEGGTLLGVARARQGVVRVRPDELAGSTLRLHTVLDAHSPEEHLVEVAADSTPADLHRVLLTAFDLPDAQHEFTGSSPVGQDRCWTDHRADTHGIDDTSVTVLDLVSWAGRLAYEHGAPTGFFGHGATAVHIEVDGVVPTTGRLPLVDGRPPWPR</sequence>